<organism evidence="2 3">
    <name type="scientific">Coprinellus micaceus</name>
    <name type="common">Glistening ink-cap mushroom</name>
    <name type="synonym">Coprinus micaceus</name>
    <dbReference type="NCBI Taxonomy" id="71717"/>
    <lineage>
        <taxon>Eukaryota</taxon>
        <taxon>Fungi</taxon>
        <taxon>Dikarya</taxon>
        <taxon>Basidiomycota</taxon>
        <taxon>Agaricomycotina</taxon>
        <taxon>Agaricomycetes</taxon>
        <taxon>Agaricomycetidae</taxon>
        <taxon>Agaricales</taxon>
        <taxon>Agaricineae</taxon>
        <taxon>Psathyrellaceae</taxon>
        <taxon>Coprinellus</taxon>
    </lineage>
</organism>
<gene>
    <name evidence="2" type="ORF">FA13DRAFT_1724567</name>
</gene>
<protein>
    <submittedName>
        <fullName evidence="2">Uncharacterized protein</fullName>
    </submittedName>
</protein>
<sequence>MSTTYRRERDPIYISLVPKQVDNVASDAQESGESLAHDPWATRAALLRVKHSLALSSPTTRCDSPSSKSGPPSDRPVSGHDEVGRPSKVPPPSRPGNPNPLDIRVAGSTPNYRHEHLSVPSPATKHLPVPSEPTTGITEALPPADSDTHSNLGQIRVTGQGVETAIAGVRFDPTRERQTMLGRRAVVVGDPGAEATRQINGRAPTDTTSSGSPSPWVGPGGGNRCPGFLSGQRISPMMLCPGPDQVKQQLLSAFTLAQSLATACLCAPLAVVKGRSYGGVFLFQATGFPCAL</sequence>
<feature type="region of interest" description="Disordered" evidence="1">
    <location>
        <begin position="195"/>
        <end position="221"/>
    </location>
</feature>
<feature type="compositionally biased region" description="Pro residues" evidence="1">
    <location>
        <begin position="88"/>
        <end position="98"/>
    </location>
</feature>
<comment type="caution">
    <text evidence="2">The sequence shown here is derived from an EMBL/GenBank/DDBJ whole genome shotgun (WGS) entry which is preliminary data.</text>
</comment>
<dbReference type="EMBL" id="QPFP01000002">
    <property type="protein sequence ID" value="TEB38647.1"/>
    <property type="molecule type" value="Genomic_DNA"/>
</dbReference>
<dbReference type="AlphaFoldDB" id="A0A4Y7TWW7"/>
<keyword evidence="3" id="KW-1185">Reference proteome</keyword>
<evidence type="ECO:0000313" key="3">
    <source>
        <dbReference type="Proteomes" id="UP000298030"/>
    </source>
</evidence>
<feature type="non-terminal residue" evidence="2">
    <location>
        <position position="292"/>
    </location>
</feature>
<dbReference type="Proteomes" id="UP000298030">
    <property type="component" value="Unassembled WGS sequence"/>
</dbReference>
<evidence type="ECO:0000256" key="1">
    <source>
        <dbReference type="SAM" id="MobiDB-lite"/>
    </source>
</evidence>
<evidence type="ECO:0000313" key="2">
    <source>
        <dbReference type="EMBL" id="TEB38647.1"/>
    </source>
</evidence>
<feature type="region of interest" description="Disordered" evidence="1">
    <location>
        <begin position="55"/>
        <end position="148"/>
    </location>
</feature>
<accession>A0A4Y7TWW7</accession>
<name>A0A4Y7TWW7_COPMI</name>
<proteinExistence type="predicted"/>
<feature type="compositionally biased region" description="Low complexity" evidence="1">
    <location>
        <begin position="204"/>
        <end position="217"/>
    </location>
</feature>
<reference evidence="2 3" key="1">
    <citation type="journal article" date="2019" name="Nat. Ecol. Evol.">
        <title>Megaphylogeny resolves global patterns of mushroom evolution.</title>
        <authorList>
            <person name="Varga T."/>
            <person name="Krizsan K."/>
            <person name="Foldi C."/>
            <person name="Dima B."/>
            <person name="Sanchez-Garcia M."/>
            <person name="Sanchez-Ramirez S."/>
            <person name="Szollosi G.J."/>
            <person name="Szarkandi J.G."/>
            <person name="Papp V."/>
            <person name="Albert L."/>
            <person name="Andreopoulos W."/>
            <person name="Angelini C."/>
            <person name="Antonin V."/>
            <person name="Barry K.W."/>
            <person name="Bougher N.L."/>
            <person name="Buchanan P."/>
            <person name="Buyck B."/>
            <person name="Bense V."/>
            <person name="Catcheside P."/>
            <person name="Chovatia M."/>
            <person name="Cooper J."/>
            <person name="Damon W."/>
            <person name="Desjardin D."/>
            <person name="Finy P."/>
            <person name="Geml J."/>
            <person name="Haridas S."/>
            <person name="Hughes K."/>
            <person name="Justo A."/>
            <person name="Karasinski D."/>
            <person name="Kautmanova I."/>
            <person name="Kiss B."/>
            <person name="Kocsube S."/>
            <person name="Kotiranta H."/>
            <person name="LaButti K.M."/>
            <person name="Lechner B.E."/>
            <person name="Liimatainen K."/>
            <person name="Lipzen A."/>
            <person name="Lukacs Z."/>
            <person name="Mihaltcheva S."/>
            <person name="Morgado L.N."/>
            <person name="Niskanen T."/>
            <person name="Noordeloos M.E."/>
            <person name="Ohm R.A."/>
            <person name="Ortiz-Santana B."/>
            <person name="Ovrebo C."/>
            <person name="Racz N."/>
            <person name="Riley R."/>
            <person name="Savchenko A."/>
            <person name="Shiryaev A."/>
            <person name="Soop K."/>
            <person name="Spirin V."/>
            <person name="Szebenyi C."/>
            <person name="Tomsovsky M."/>
            <person name="Tulloss R.E."/>
            <person name="Uehling J."/>
            <person name="Grigoriev I.V."/>
            <person name="Vagvolgyi C."/>
            <person name="Papp T."/>
            <person name="Martin F.M."/>
            <person name="Miettinen O."/>
            <person name="Hibbett D.S."/>
            <person name="Nagy L.G."/>
        </authorList>
    </citation>
    <scope>NUCLEOTIDE SEQUENCE [LARGE SCALE GENOMIC DNA]</scope>
    <source>
        <strain evidence="2 3">FP101781</strain>
    </source>
</reference>